<evidence type="ECO:0000313" key="3">
    <source>
        <dbReference type="Proteomes" id="UP001183127"/>
    </source>
</evidence>
<organism evidence="2 3">
    <name type="scientific">Pseudomonas entomophila</name>
    <dbReference type="NCBI Taxonomy" id="312306"/>
    <lineage>
        <taxon>Bacteria</taxon>
        <taxon>Pseudomonadati</taxon>
        <taxon>Pseudomonadota</taxon>
        <taxon>Gammaproteobacteria</taxon>
        <taxon>Pseudomonadales</taxon>
        <taxon>Pseudomonadaceae</taxon>
        <taxon>Pseudomonas</taxon>
    </lineage>
</organism>
<dbReference type="PANTHER" id="PTHR45856">
    <property type="entry name" value="ALPHA/BETA-HYDROLASES SUPERFAMILY PROTEIN"/>
    <property type="match status" value="1"/>
</dbReference>
<dbReference type="CDD" id="cd00519">
    <property type="entry name" value="Lipase_3"/>
    <property type="match status" value="1"/>
</dbReference>
<dbReference type="Pfam" id="PF01764">
    <property type="entry name" value="Lipase_3"/>
    <property type="match status" value="1"/>
</dbReference>
<name>A0ABY9QQ93_9PSED</name>
<reference evidence="2 3" key="1">
    <citation type="submission" date="2023-08" db="EMBL/GenBank/DDBJ databases">
        <title>Complete Genome Sequence of Pseudomonas entomophila TVIN A01.</title>
        <authorList>
            <person name="Shelke T."/>
            <person name="Mahar N.S."/>
            <person name="Gupta I."/>
            <person name="Gupta V."/>
        </authorList>
    </citation>
    <scope>NUCLEOTIDE SEQUENCE [LARGE SCALE GENOMIC DNA]</scope>
    <source>
        <strain evidence="2 3">TVIN-A01</strain>
    </source>
</reference>
<feature type="domain" description="Fungal lipase-type" evidence="1">
    <location>
        <begin position="338"/>
        <end position="464"/>
    </location>
</feature>
<dbReference type="InterPro" id="IPR029058">
    <property type="entry name" value="AB_hydrolase_fold"/>
</dbReference>
<dbReference type="SUPFAM" id="SSF53474">
    <property type="entry name" value="alpha/beta-Hydrolases"/>
    <property type="match status" value="1"/>
</dbReference>
<dbReference type="GeneID" id="32808388"/>
<keyword evidence="3" id="KW-1185">Reference proteome</keyword>
<sequence>MGHNQFLKEVNHPLNNIMLVCPVRGVSTSFQLVDEQGHGAPYAGAFFEVVDMDGTTYKGALDTEGRGEVLNHCRGPVSLRFASEYAGGDDGYMKLQTRDFYPLKITDIQVRAEQTHFQNRDGRRTQSNPAAVSADEFYQVEVSELVCHICHLPPRSLSDFPSDLGIRRIMGKHCEWGVGLMFGKHTVLEVRPLRALRPVLSMDQEFCALNLYQLALMATLSYTPFGQEPPGHPVKAKSVNFPYVPTVGNWFGDALAKGQEIWRVDTKQQTEYFPFYEDVPYSQRWEIVPFDPELYEENDPALGEDQKNPARIHFLDDREYSDTTDTQAFMTHNADVMIIAIRGTSEKIPDLLRDVDALQVPFEEGHGKVHRGFYLAAKRALQFVEVYMDKFYQSQQLIICGHSLGGAVALLLAQMLRTGGYSGPLQLYTYGAPRVGDSTFLASAADLRHHRIVNNDDMVPNLPLPWMNTRYEVIATGAVLASINFPLGAMVMRTGLVNQDGEPYGHHGELQHFMPIQLSNQESSAILWRPGCTTITAQPACNYYLEKVDGLPQHRSVSLADHFMVSSYIPACWAMLRRHQQALANRTPAVTVRELEAVDTALASISQQLRERRSRLSRGDYYPRSREPSLTAIEKELERLQATRERLASLRRAPVSEADVYGSLAGQPQLAEALDRWQAHAASTQAAPLAMAPKEQDINVVTFDELFASLDDPLDLI</sequence>
<dbReference type="Gene3D" id="3.40.50.1820">
    <property type="entry name" value="alpha/beta hydrolase"/>
    <property type="match status" value="1"/>
</dbReference>
<dbReference type="RefSeq" id="WP_011536446.1">
    <property type="nucleotide sequence ID" value="NZ_CP132921.1"/>
</dbReference>
<dbReference type="PANTHER" id="PTHR45856:SF24">
    <property type="entry name" value="FUNGAL LIPASE-LIKE DOMAIN-CONTAINING PROTEIN"/>
    <property type="match status" value="1"/>
</dbReference>
<proteinExistence type="predicted"/>
<dbReference type="InterPro" id="IPR002921">
    <property type="entry name" value="Fungal_lipase-type"/>
</dbReference>
<evidence type="ECO:0000313" key="2">
    <source>
        <dbReference type="EMBL" id="WMW06223.1"/>
    </source>
</evidence>
<accession>A0ABY9QQ93</accession>
<gene>
    <name evidence="2" type="ORF">RAH46_02515</name>
</gene>
<dbReference type="InterPro" id="IPR051218">
    <property type="entry name" value="Sec_MonoDiacylglyc_Lipase"/>
</dbReference>
<evidence type="ECO:0000259" key="1">
    <source>
        <dbReference type="Pfam" id="PF01764"/>
    </source>
</evidence>
<dbReference type="EMBL" id="CP132921">
    <property type="protein sequence ID" value="WMW06223.1"/>
    <property type="molecule type" value="Genomic_DNA"/>
</dbReference>
<dbReference type="Proteomes" id="UP001183127">
    <property type="component" value="Chromosome"/>
</dbReference>
<protein>
    <submittedName>
        <fullName evidence="2">Lipase family protein</fullName>
    </submittedName>
</protein>